<accession>A0AAN9MA81</accession>
<dbReference type="EMBL" id="JAYMYQ010000002">
    <property type="protein sequence ID" value="KAK7350759.1"/>
    <property type="molecule type" value="Genomic_DNA"/>
</dbReference>
<dbReference type="Proteomes" id="UP001367508">
    <property type="component" value="Unassembled WGS sequence"/>
</dbReference>
<comment type="caution">
    <text evidence="1">The sequence shown here is derived from an EMBL/GenBank/DDBJ whole genome shotgun (WGS) entry which is preliminary data.</text>
</comment>
<keyword evidence="2" id="KW-1185">Reference proteome</keyword>
<gene>
    <name evidence="1" type="ORF">VNO77_09690</name>
</gene>
<evidence type="ECO:0000313" key="1">
    <source>
        <dbReference type="EMBL" id="KAK7350759.1"/>
    </source>
</evidence>
<proteinExistence type="predicted"/>
<evidence type="ECO:0000313" key="2">
    <source>
        <dbReference type="Proteomes" id="UP001367508"/>
    </source>
</evidence>
<organism evidence="1 2">
    <name type="scientific">Canavalia gladiata</name>
    <name type="common">Sword bean</name>
    <name type="synonym">Dolichos gladiatus</name>
    <dbReference type="NCBI Taxonomy" id="3824"/>
    <lineage>
        <taxon>Eukaryota</taxon>
        <taxon>Viridiplantae</taxon>
        <taxon>Streptophyta</taxon>
        <taxon>Embryophyta</taxon>
        <taxon>Tracheophyta</taxon>
        <taxon>Spermatophyta</taxon>
        <taxon>Magnoliopsida</taxon>
        <taxon>eudicotyledons</taxon>
        <taxon>Gunneridae</taxon>
        <taxon>Pentapetalae</taxon>
        <taxon>rosids</taxon>
        <taxon>fabids</taxon>
        <taxon>Fabales</taxon>
        <taxon>Fabaceae</taxon>
        <taxon>Papilionoideae</taxon>
        <taxon>50 kb inversion clade</taxon>
        <taxon>NPAAA clade</taxon>
        <taxon>indigoferoid/millettioid clade</taxon>
        <taxon>Phaseoleae</taxon>
        <taxon>Canavalia</taxon>
    </lineage>
</organism>
<protein>
    <submittedName>
        <fullName evidence="1">Uncharacterized protein</fullName>
    </submittedName>
</protein>
<dbReference type="AlphaFoldDB" id="A0AAN9MA81"/>
<reference evidence="1 2" key="1">
    <citation type="submission" date="2024-01" db="EMBL/GenBank/DDBJ databases">
        <title>The genomes of 5 underutilized Papilionoideae crops provide insights into root nodulation and disease resistanc.</title>
        <authorList>
            <person name="Jiang F."/>
        </authorList>
    </citation>
    <scope>NUCLEOTIDE SEQUENCE [LARGE SCALE GENOMIC DNA]</scope>
    <source>
        <strain evidence="1">LVBAO_FW01</strain>
        <tissue evidence="1">Leaves</tissue>
    </source>
</reference>
<name>A0AAN9MA81_CANGL</name>
<sequence length="91" mass="10405">MEQFLIKWAAHDVTRPEPILLRLIRASGFIIRIFKGLYKMGLRGLNGLNFTELKYLLLEMVSVVPSFVIPMLFVGKKNDLSSLRADVINVK</sequence>